<gene>
    <name evidence="1" type="ORF">ENH63_14855</name>
</gene>
<dbReference type="Proteomes" id="UP000885704">
    <property type="component" value="Unassembled WGS sequence"/>
</dbReference>
<name>A0A7V1BHP2_9RHOB</name>
<reference evidence="1" key="1">
    <citation type="journal article" date="2020" name="mSystems">
        <title>Genome- and Community-Level Interaction Insights into Carbon Utilization and Element Cycling Functions of Hydrothermarchaeota in Hydrothermal Sediment.</title>
        <authorList>
            <person name="Zhou Z."/>
            <person name="Liu Y."/>
            <person name="Xu W."/>
            <person name="Pan J."/>
            <person name="Luo Z.H."/>
            <person name="Li M."/>
        </authorList>
    </citation>
    <scope>NUCLEOTIDE SEQUENCE [LARGE SCALE GENOMIC DNA]</scope>
    <source>
        <strain evidence="1">HyVt-323</strain>
    </source>
</reference>
<dbReference type="AlphaFoldDB" id="A0A7V1BHP2"/>
<organism evidence="1">
    <name type="scientific">Sulfitobacter litoralis</name>
    <dbReference type="NCBI Taxonomy" id="335975"/>
    <lineage>
        <taxon>Bacteria</taxon>
        <taxon>Pseudomonadati</taxon>
        <taxon>Pseudomonadota</taxon>
        <taxon>Alphaproteobacteria</taxon>
        <taxon>Rhodobacterales</taxon>
        <taxon>Roseobacteraceae</taxon>
        <taxon>Sulfitobacter</taxon>
    </lineage>
</organism>
<protein>
    <submittedName>
        <fullName evidence="1">Uncharacterized protein</fullName>
    </submittedName>
</protein>
<comment type="caution">
    <text evidence="1">The sequence shown here is derived from an EMBL/GenBank/DDBJ whole genome shotgun (WGS) entry which is preliminary data.</text>
</comment>
<dbReference type="EMBL" id="DRFN01000045">
    <property type="protein sequence ID" value="HDZ53015.1"/>
    <property type="molecule type" value="Genomic_DNA"/>
</dbReference>
<proteinExistence type="predicted"/>
<evidence type="ECO:0000313" key="1">
    <source>
        <dbReference type="EMBL" id="HDZ53015.1"/>
    </source>
</evidence>
<sequence>MKMKTTERSTYPERRDIGPLRQIRGYFRKQRMARRVALVARLRSQIARADAERSSGVAASVGRCRLIEH</sequence>
<accession>A0A7V1BHP2</accession>